<evidence type="ECO:0000256" key="3">
    <source>
        <dbReference type="ARBA" id="ARBA00008792"/>
    </source>
</evidence>
<evidence type="ECO:0000256" key="10">
    <source>
        <dbReference type="ARBA" id="ARBA00022840"/>
    </source>
</evidence>
<evidence type="ECO:0000256" key="8">
    <source>
        <dbReference type="ARBA" id="ARBA00022801"/>
    </source>
</evidence>
<evidence type="ECO:0000256" key="17">
    <source>
        <dbReference type="ARBA" id="ARBA00048954"/>
    </source>
</evidence>
<dbReference type="PANTHER" id="PTHR11472:SF47">
    <property type="entry name" value="FANCONI ANEMIA GROUP J PROTEIN"/>
    <property type="match status" value="1"/>
</dbReference>
<evidence type="ECO:0000256" key="19">
    <source>
        <dbReference type="SAM" id="MobiDB-lite"/>
    </source>
</evidence>
<sequence>MAKIVKALKESSNALLESPTGSGKTLALLCAALGWQHAEGGRLNDEYREKKREREERQRAVRARFLKLLLPGNTEAEHVQLLDSKLFEFVSRRVMEDTMFLRLLAASQSWSLSDLERLAAATADAPTPSEHSFAPSPKSPPPLASTAILVSDSEGTDVSQGTSDDPIMIIDHARVPSADHTSPPASSDHPLKGGGFVPRPAEILECEVPDLTPAEAARILLFKWPSKKRRLTLRQIRALVADVKEHKPIDQAMAHLTQILGGVPRPWEEFLPWNYLDNLDHLTDKHTAADPSEEPIRRGRTPRIYFGTRTHKQISQVIRELKRNTVYRPKMSLLASRKHGCVNRRIAQAPNTDERCQDARELSKCHFAHNTAYLVSRVRKNCGVSSVWDLEDLIKLQMSRKGCPYYATRELADDAEIVFCPYNYLVDPLIRQATGIELEGSIVILDEAHNIEDVARGSASCQYSALELENICRQLKELVPADGPEGAHQFYLDMLLAIINAIRDPDIEYSIQEYERSVTTLAGDEAAHFLEKANVSVDSVKTVAAHLIKIEQETASRREHNAEQRAKRDQEMSNEETSDEELDILPHLSAMSLNILRKLVFVFSNMLDNGAEYLRDYHLALIKRKSDAMRDKELCKVLNRVLPAYVTEVAFWCMNPGIAFRPVAQMCRSVVLTSGTLSPMNTFSSELQITFPLSVEAGHVIKEDQTWVGVLPVGPMGHELKGIYSVTSTAAFQDEIGRALLEVCRHTPHGVLCFMPSYSMIDLMHQRWRQVGIYDELVKLKSLMIEPRQVNKSDFERFLKRYYADATEDCNRRPATVTGSLMLAVYRGKVSEGIDFSDRGCRAVVNVGIPFPNYRDVQVGLKQKYNDEAVALDPQNRLSGREWYTTQAFRATNQALGRCIRHRSDWGAIIFLESRFYQQANLEKLSKWVRGRARCHPRFDLAMDSLREFMERW</sequence>
<dbReference type="InterPro" id="IPR014013">
    <property type="entry name" value="Helic_SF1/SF2_ATP-bd_DinG/Rad3"/>
</dbReference>
<evidence type="ECO:0000313" key="21">
    <source>
        <dbReference type="EMBL" id="KAJ1927999.1"/>
    </source>
</evidence>
<dbReference type="AlphaFoldDB" id="A0A9W8AJH1"/>
<dbReference type="Gene3D" id="1.10.275.40">
    <property type="match status" value="1"/>
</dbReference>
<dbReference type="InterPro" id="IPR006554">
    <property type="entry name" value="Helicase-like_DEXD_c2"/>
</dbReference>
<evidence type="ECO:0000256" key="5">
    <source>
        <dbReference type="ARBA" id="ARBA00022723"/>
    </source>
</evidence>
<dbReference type="NCBIfam" id="TIGR00604">
    <property type="entry name" value="rad3"/>
    <property type="match status" value="1"/>
</dbReference>
<keyword evidence="10" id="KW-0067">ATP-binding</keyword>
<dbReference type="PROSITE" id="PS51193">
    <property type="entry name" value="HELICASE_ATP_BIND_2"/>
    <property type="match status" value="1"/>
</dbReference>
<dbReference type="GO" id="GO:0005634">
    <property type="term" value="C:nucleus"/>
    <property type="evidence" value="ECO:0007669"/>
    <property type="project" value="UniProtKB-SubCell"/>
</dbReference>
<dbReference type="GO" id="GO:0006289">
    <property type="term" value="P:nucleotide-excision repair"/>
    <property type="evidence" value="ECO:0007669"/>
    <property type="project" value="TreeGrafter"/>
</dbReference>
<keyword evidence="14" id="KW-0413">Isomerase</keyword>
<dbReference type="InterPro" id="IPR010614">
    <property type="entry name" value="RAD3-like_helicase_DEAD"/>
</dbReference>
<dbReference type="PANTHER" id="PTHR11472">
    <property type="entry name" value="DNA REPAIR DEAD HELICASE RAD3/XP-D SUBFAMILY MEMBER"/>
    <property type="match status" value="1"/>
</dbReference>
<keyword evidence="8 21" id="KW-0378">Hydrolase</keyword>
<keyword evidence="7" id="KW-0227">DNA damage</keyword>
<comment type="similarity">
    <text evidence="3">Belongs to the DEAD box helicase family. DEAH subfamily.</text>
</comment>
<protein>
    <recommendedName>
        <fullName evidence="16">DNA 5'-3' helicase</fullName>
        <ecNumber evidence="16">5.6.2.3</ecNumber>
    </recommendedName>
    <alternativeName>
        <fullName evidence="18">DNA 5'-3' helicase FANCJ</fullName>
    </alternativeName>
</protein>
<evidence type="ECO:0000256" key="7">
    <source>
        <dbReference type="ARBA" id="ARBA00022763"/>
    </source>
</evidence>
<dbReference type="EC" id="5.6.2.3" evidence="16"/>
<evidence type="ECO:0000256" key="11">
    <source>
        <dbReference type="ARBA" id="ARBA00023004"/>
    </source>
</evidence>
<reference evidence="21" key="1">
    <citation type="submission" date="2022-07" db="EMBL/GenBank/DDBJ databases">
        <title>Phylogenomic reconstructions and comparative analyses of Kickxellomycotina fungi.</title>
        <authorList>
            <person name="Reynolds N.K."/>
            <person name="Stajich J.E."/>
            <person name="Barry K."/>
            <person name="Grigoriev I.V."/>
            <person name="Crous P."/>
            <person name="Smith M.E."/>
        </authorList>
    </citation>
    <scope>NUCLEOTIDE SEQUENCE</scope>
    <source>
        <strain evidence="21">RSA 861</strain>
    </source>
</reference>
<organism evidence="21 22">
    <name type="scientific">Tieghemiomyces parasiticus</name>
    <dbReference type="NCBI Taxonomy" id="78921"/>
    <lineage>
        <taxon>Eukaryota</taxon>
        <taxon>Fungi</taxon>
        <taxon>Fungi incertae sedis</taxon>
        <taxon>Zoopagomycota</taxon>
        <taxon>Kickxellomycotina</taxon>
        <taxon>Dimargaritomycetes</taxon>
        <taxon>Dimargaritales</taxon>
        <taxon>Dimargaritaceae</taxon>
        <taxon>Tieghemiomyces</taxon>
    </lineage>
</organism>
<feature type="region of interest" description="Disordered" evidence="19">
    <location>
        <begin position="121"/>
        <end position="146"/>
    </location>
</feature>
<evidence type="ECO:0000256" key="1">
    <source>
        <dbReference type="ARBA" id="ARBA00001966"/>
    </source>
</evidence>
<keyword evidence="5" id="KW-0479">Metal-binding</keyword>
<comment type="cofactor">
    <cofactor evidence="1">
        <name>[4Fe-4S] cluster</name>
        <dbReference type="ChEBI" id="CHEBI:49883"/>
    </cofactor>
</comment>
<dbReference type="CDD" id="cd18788">
    <property type="entry name" value="SF2_C_XPD"/>
    <property type="match status" value="1"/>
</dbReference>
<dbReference type="GO" id="GO:0046872">
    <property type="term" value="F:metal ion binding"/>
    <property type="evidence" value="ECO:0007669"/>
    <property type="project" value="UniProtKB-KW"/>
</dbReference>
<dbReference type="GO" id="GO:0051539">
    <property type="term" value="F:4 iron, 4 sulfur cluster binding"/>
    <property type="evidence" value="ECO:0007669"/>
    <property type="project" value="UniProtKB-KW"/>
</dbReference>
<evidence type="ECO:0000256" key="14">
    <source>
        <dbReference type="ARBA" id="ARBA00023235"/>
    </source>
</evidence>
<evidence type="ECO:0000256" key="4">
    <source>
        <dbReference type="ARBA" id="ARBA00022485"/>
    </source>
</evidence>
<keyword evidence="4" id="KW-0004">4Fe-4S</keyword>
<evidence type="ECO:0000256" key="2">
    <source>
        <dbReference type="ARBA" id="ARBA00004123"/>
    </source>
</evidence>
<evidence type="ECO:0000313" key="22">
    <source>
        <dbReference type="Proteomes" id="UP001150569"/>
    </source>
</evidence>
<gene>
    <name evidence="21" type="primary">BRIP1</name>
    <name evidence="21" type="ORF">IWQ60_002462</name>
</gene>
<name>A0A9W8AJH1_9FUNG</name>
<evidence type="ECO:0000259" key="20">
    <source>
        <dbReference type="PROSITE" id="PS51193"/>
    </source>
</evidence>
<comment type="catalytic activity">
    <reaction evidence="17">
        <text>ATP + H2O = ADP + phosphate + H(+)</text>
        <dbReference type="Rhea" id="RHEA:13065"/>
        <dbReference type="ChEBI" id="CHEBI:15377"/>
        <dbReference type="ChEBI" id="CHEBI:15378"/>
        <dbReference type="ChEBI" id="CHEBI:30616"/>
        <dbReference type="ChEBI" id="CHEBI:43474"/>
        <dbReference type="ChEBI" id="CHEBI:456216"/>
        <dbReference type="EC" id="5.6.2.3"/>
    </reaction>
</comment>
<keyword evidence="6" id="KW-0547">Nucleotide-binding</keyword>
<evidence type="ECO:0000256" key="18">
    <source>
        <dbReference type="ARBA" id="ARBA00082714"/>
    </source>
</evidence>
<dbReference type="InterPro" id="IPR006555">
    <property type="entry name" value="ATP-dep_Helicase_C"/>
</dbReference>
<evidence type="ECO:0000256" key="16">
    <source>
        <dbReference type="ARBA" id="ARBA00044969"/>
    </source>
</evidence>
<dbReference type="Pfam" id="PF06733">
    <property type="entry name" value="DEAD_2"/>
    <property type="match status" value="1"/>
</dbReference>
<dbReference type="GO" id="GO:1990918">
    <property type="term" value="P:double-strand break repair involved in meiotic recombination"/>
    <property type="evidence" value="ECO:0007669"/>
    <property type="project" value="TreeGrafter"/>
</dbReference>
<evidence type="ECO:0000256" key="13">
    <source>
        <dbReference type="ARBA" id="ARBA00023204"/>
    </source>
</evidence>
<dbReference type="GO" id="GO:0005524">
    <property type="term" value="F:ATP binding"/>
    <property type="evidence" value="ECO:0007669"/>
    <property type="project" value="UniProtKB-KW"/>
</dbReference>
<comment type="caution">
    <text evidence="21">The sequence shown here is derived from an EMBL/GenBank/DDBJ whole genome shotgun (WGS) entry which is preliminary data.</text>
</comment>
<dbReference type="GO" id="GO:0003677">
    <property type="term" value="F:DNA binding"/>
    <property type="evidence" value="ECO:0007669"/>
    <property type="project" value="InterPro"/>
</dbReference>
<dbReference type="InterPro" id="IPR027417">
    <property type="entry name" value="P-loop_NTPase"/>
</dbReference>
<dbReference type="GO" id="GO:0043139">
    <property type="term" value="F:5'-3' DNA helicase activity"/>
    <property type="evidence" value="ECO:0007669"/>
    <property type="project" value="UniProtKB-EC"/>
</dbReference>
<keyword evidence="9" id="KW-0347">Helicase</keyword>
<keyword evidence="22" id="KW-1185">Reference proteome</keyword>
<evidence type="ECO:0000256" key="6">
    <source>
        <dbReference type="ARBA" id="ARBA00022741"/>
    </source>
</evidence>
<dbReference type="Proteomes" id="UP001150569">
    <property type="component" value="Unassembled WGS sequence"/>
</dbReference>
<evidence type="ECO:0000256" key="15">
    <source>
        <dbReference type="ARBA" id="ARBA00023242"/>
    </source>
</evidence>
<dbReference type="Pfam" id="PF13307">
    <property type="entry name" value="Helicase_C_2"/>
    <property type="match status" value="1"/>
</dbReference>
<dbReference type="SMART" id="SM00488">
    <property type="entry name" value="DEXDc2"/>
    <property type="match status" value="1"/>
</dbReference>
<feature type="compositionally biased region" description="Basic and acidic residues" evidence="19">
    <location>
        <begin position="554"/>
        <end position="571"/>
    </location>
</feature>
<accession>A0A9W8AJH1</accession>
<dbReference type="EMBL" id="JANBPT010000093">
    <property type="protein sequence ID" value="KAJ1927999.1"/>
    <property type="molecule type" value="Genomic_DNA"/>
</dbReference>
<feature type="region of interest" description="Disordered" evidence="19">
    <location>
        <begin position="554"/>
        <end position="580"/>
    </location>
</feature>
<evidence type="ECO:0000256" key="9">
    <source>
        <dbReference type="ARBA" id="ARBA00022806"/>
    </source>
</evidence>
<comment type="subcellular location">
    <subcellularLocation>
        <location evidence="2">Nucleus</location>
    </subcellularLocation>
</comment>
<dbReference type="Gene3D" id="3.40.50.300">
    <property type="entry name" value="P-loop containing nucleotide triphosphate hydrolases"/>
    <property type="match status" value="4"/>
</dbReference>
<dbReference type="InterPro" id="IPR013020">
    <property type="entry name" value="Rad3/Chl1-like"/>
</dbReference>
<keyword evidence="15" id="KW-0539">Nucleus</keyword>
<dbReference type="InterPro" id="IPR045028">
    <property type="entry name" value="DinG/Rad3-like"/>
</dbReference>
<dbReference type="SUPFAM" id="SSF52540">
    <property type="entry name" value="P-loop containing nucleoside triphosphate hydrolases"/>
    <property type="match status" value="2"/>
</dbReference>
<dbReference type="FunFam" id="3.40.50.300:FF:000731">
    <property type="entry name" value="Fanconi anemia group J protein homolog"/>
    <property type="match status" value="1"/>
</dbReference>
<dbReference type="GO" id="GO:0016818">
    <property type="term" value="F:hydrolase activity, acting on acid anhydrides, in phosphorus-containing anhydrides"/>
    <property type="evidence" value="ECO:0007669"/>
    <property type="project" value="InterPro"/>
</dbReference>
<evidence type="ECO:0000256" key="12">
    <source>
        <dbReference type="ARBA" id="ARBA00023014"/>
    </source>
</evidence>
<keyword evidence="12" id="KW-0411">Iron-sulfur</keyword>
<proteinExistence type="inferred from homology"/>
<dbReference type="SMART" id="SM00491">
    <property type="entry name" value="HELICc2"/>
    <property type="match status" value="1"/>
</dbReference>
<feature type="domain" description="Helicase ATP-binding" evidence="20">
    <location>
        <begin position="1"/>
        <end position="514"/>
    </location>
</feature>
<keyword evidence="11" id="KW-0408">Iron</keyword>
<dbReference type="OrthoDB" id="272481at2759"/>
<keyword evidence="13" id="KW-0234">DNA repair</keyword>